<sequence length="319" mass="34848">MTSRGGAGVTGVTAGHSSTGFIGRLQRRLPIAPSGGVRTLTPFGYARGMLPDTNQDGIQPNAPVALVTMEIRHPATDSLSDSASREFKQLLINDLPIERQAQDLSWGMTTPGSPPTPVADRFVRYVNRDNTVAASLKSQAVVVETSAYSSFEAFSDIVLRVADARAQVSSIVGVERIGLRYVLEIRVPTGFDGRVEWSNWIDEQLLGPQRLTPGGLALTEWQGAAVFREAQPGKSLIVRYGPGVGQALDPSYHLRRTTPTQTGPFFLMDIDSFWTPPSGSIPEYNRDALISTFQDLYGPARVVFQDMITSRLKDELLRQ</sequence>
<dbReference type="InterPro" id="IPR026349">
    <property type="entry name" value="CHP04255"/>
</dbReference>
<evidence type="ECO:0008006" key="3">
    <source>
        <dbReference type="Google" id="ProtNLM"/>
    </source>
</evidence>
<comment type="caution">
    <text evidence="1">The sequence shown here is derived from an EMBL/GenBank/DDBJ whole genome shotgun (WGS) entry which is preliminary data.</text>
</comment>
<evidence type="ECO:0000313" key="2">
    <source>
        <dbReference type="Proteomes" id="UP000554965"/>
    </source>
</evidence>
<keyword evidence="2" id="KW-1185">Reference proteome</keyword>
<dbReference type="AlphaFoldDB" id="A0A7Z7IRK0"/>
<dbReference type="EMBL" id="OCTY01000002">
    <property type="protein sequence ID" value="SOJ57301.1"/>
    <property type="molecule type" value="Genomic_DNA"/>
</dbReference>
<proteinExistence type="predicted"/>
<evidence type="ECO:0000313" key="1">
    <source>
        <dbReference type="EMBL" id="SOJ57301.1"/>
    </source>
</evidence>
<gene>
    <name evidence="1" type="ORF">MSIMFB_04781</name>
</gene>
<name>A0A7Z7IRK0_9MYCO</name>
<dbReference type="Proteomes" id="UP000554965">
    <property type="component" value="Unassembled WGS sequence"/>
</dbReference>
<protein>
    <recommendedName>
        <fullName evidence="3">TIGR04255 family protein</fullName>
    </recommendedName>
</protein>
<dbReference type="NCBIfam" id="TIGR04255">
    <property type="entry name" value="sporadTIGR04255"/>
    <property type="match status" value="1"/>
</dbReference>
<accession>A0A7Z7IRK0</accession>
<reference evidence="1 2" key="1">
    <citation type="submission" date="2017-10" db="EMBL/GenBank/DDBJ databases">
        <authorList>
            <consortium name="Urmite Genomes"/>
        </authorList>
    </citation>
    <scope>NUCLEOTIDE SEQUENCE [LARGE SCALE GENOMIC DNA]</scope>
    <source>
        <strain evidence="1 2">FB-527</strain>
    </source>
</reference>
<organism evidence="1 2">
    <name type="scientific">Mycobacterium simulans</name>
    <dbReference type="NCBI Taxonomy" id="627089"/>
    <lineage>
        <taxon>Bacteria</taxon>
        <taxon>Bacillati</taxon>
        <taxon>Actinomycetota</taxon>
        <taxon>Actinomycetes</taxon>
        <taxon>Mycobacteriales</taxon>
        <taxon>Mycobacteriaceae</taxon>
        <taxon>Mycobacterium</taxon>
    </lineage>
</organism>